<name>A0A132ML40_9ACTN</name>
<dbReference type="CDD" id="cd03789">
    <property type="entry name" value="GT9_LPS_heptosyltransferase"/>
    <property type="match status" value="1"/>
</dbReference>
<evidence type="ECO:0000313" key="4">
    <source>
        <dbReference type="Proteomes" id="UP000070188"/>
    </source>
</evidence>
<dbReference type="GO" id="GO:0008713">
    <property type="term" value="F:ADP-heptose-lipopolysaccharide heptosyltransferase activity"/>
    <property type="evidence" value="ECO:0007669"/>
    <property type="project" value="TreeGrafter"/>
</dbReference>
<dbReference type="PANTHER" id="PTHR30160">
    <property type="entry name" value="TETRAACYLDISACCHARIDE 4'-KINASE-RELATED"/>
    <property type="match status" value="1"/>
</dbReference>
<organism evidence="3 4">
    <name type="scientific">Carbonactinospora thermoautotrophica</name>
    <dbReference type="NCBI Taxonomy" id="1469144"/>
    <lineage>
        <taxon>Bacteria</taxon>
        <taxon>Bacillati</taxon>
        <taxon>Actinomycetota</taxon>
        <taxon>Actinomycetes</taxon>
        <taxon>Kitasatosporales</taxon>
        <taxon>Carbonactinosporaceae</taxon>
        <taxon>Carbonactinospora</taxon>
    </lineage>
</organism>
<proteinExistence type="predicted"/>
<sequence length="384" mass="40674">MAGALVPGVRKIAVLRANALGDFIMALPALDALRAAYPEAEIVLLGKEWHADFLAGRPGPVDRVEVVPADLTAPEGESESPALRRFLARLRAERFDLALQLHGGGRHANPLVSALGARVTAGCRADDAPPLDRWIRYVYYQPEVFRFLEVVGLVGAQPVGVEPVLELTGRDVREVAELLGALLDGRPLAALHPGAGDPRRRWPAERFAEVGDALAEAGAAVVITGTPGEAELVRQVAGEMRRPALDLAGRLSIGGLAALYARCAVVVANDTGPLHVARAVGAATVGVYWCGNLINAGPMTRDRHRPQISWRIHCPVCGVNCTRDLYPARGGGAGCRHRESFVAEVPASEVVAAALELFGYRTERAQEQAGAGSLRPSRGVPSPG</sequence>
<evidence type="ECO:0000313" key="3">
    <source>
        <dbReference type="EMBL" id="KWW98465.1"/>
    </source>
</evidence>
<keyword evidence="2 3" id="KW-0808">Transferase</keyword>
<dbReference type="AlphaFoldDB" id="A0A132ML40"/>
<dbReference type="PATRIC" id="fig|1469144.10.peg.155"/>
<reference evidence="4" key="1">
    <citation type="submission" date="2015-04" db="EMBL/GenBank/DDBJ databases">
        <title>Physiological reanalysis, assessment of diazotrophy, and genome sequences of multiple isolates of Streptomyces thermoautotrophicus.</title>
        <authorList>
            <person name="MacKellar D.C."/>
            <person name="Lieber L."/>
            <person name="Norman J."/>
            <person name="Bolger A."/>
            <person name="Tobin C."/>
            <person name="Murray J.W."/>
            <person name="Chang R."/>
            <person name="Ford T."/>
            <person name="Nguyen P.Q."/>
            <person name="Woodward J."/>
            <person name="Permingeat H."/>
            <person name="Joshi N.S."/>
            <person name="Silver P.A."/>
            <person name="Usadel B."/>
            <person name="Rutherford A.W."/>
            <person name="Friesen M."/>
            <person name="Prell J."/>
        </authorList>
    </citation>
    <scope>NUCLEOTIDE SEQUENCE [LARGE SCALE GENOMIC DNA]</scope>
    <source>
        <strain evidence="4">H1</strain>
    </source>
</reference>
<dbReference type="Proteomes" id="UP000070188">
    <property type="component" value="Unassembled WGS sequence"/>
</dbReference>
<dbReference type="EMBL" id="LAXD01000001">
    <property type="protein sequence ID" value="KWW98465.1"/>
    <property type="molecule type" value="Genomic_DNA"/>
</dbReference>
<dbReference type="InterPro" id="IPR051199">
    <property type="entry name" value="LPS_LOS_Heptosyltrfase"/>
</dbReference>
<comment type="caution">
    <text evidence="3">The sequence shown here is derived from an EMBL/GenBank/DDBJ whole genome shotgun (WGS) entry which is preliminary data.</text>
</comment>
<gene>
    <name evidence="3" type="ORF">LI90_85</name>
</gene>
<dbReference type="STRING" id="1469144.LI90_85"/>
<dbReference type="SUPFAM" id="SSF53756">
    <property type="entry name" value="UDP-Glycosyltransferase/glycogen phosphorylase"/>
    <property type="match status" value="1"/>
</dbReference>
<dbReference type="RefSeq" id="WP_066883207.1">
    <property type="nucleotide sequence ID" value="NZ_LAXD01000001.1"/>
</dbReference>
<dbReference type="GO" id="GO:0009244">
    <property type="term" value="P:lipopolysaccharide core region biosynthetic process"/>
    <property type="evidence" value="ECO:0007669"/>
    <property type="project" value="TreeGrafter"/>
</dbReference>
<evidence type="ECO:0000256" key="1">
    <source>
        <dbReference type="ARBA" id="ARBA00022676"/>
    </source>
</evidence>
<dbReference type="InterPro" id="IPR002201">
    <property type="entry name" value="Glyco_trans_9"/>
</dbReference>
<dbReference type="GO" id="GO:0005829">
    <property type="term" value="C:cytosol"/>
    <property type="evidence" value="ECO:0007669"/>
    <property type="project" value="TreeGrafter"/>
</dbReference>
<dbReference type="OrthoDB" id="9807356at2"/>
<accession>A0A132ML40</accession>
<keyword evidence="1" id="KW-0328">Glycosyltransferase</keyword>
<keyword evidence="4" id="KW-1185">Reference proteome</keyword>
<dbReference type="Pfam" id="PF01075">
    <property type="entry name" value="Glyco_transf_9"/>
    <property type="match status" value="1"/>
</dbReference>
<evidence type="ECO:0000256" key="2">
    <source>
        <dbReference type="ARBA" id="ARBA00022679"/>
    </source>
</evidence>
<protein>
    <submittedName>
        <fullName evidence="3">ADP-heptose--lipooligosaccharide heptosyltransferase II</fullName>
    </submittedName>
</protein>
<dbReference type="Gene3D" id="3.40.50.2000">
    <property type="entry name" value="Glycogen Phosphorylase B"/>
    <property type="match status" value="2"/>
</dbReference>